<gene>
    <name evidence="1" type="ORF">CKO25_12785</name>
</gene>
<evidence type="ECO:0008006" key="3">
    <source>
        <dbReference type="Google" id="ProtNLM"/>
    </source>
</evidence>
<reference evidence="1 2" key="1">
    <citation type="journal article" date="2020" name="Microorganisms">
        <title>Osmotic Adaptation and Compatible Solute Biosynthesis of Phototrophic Bacteria as Revealed from Genome Analyses.</title>
        <authorList>
            <person name="Imhoff J.F."/>
            <person name="Rahn T."/>
            <person name="Kunzel S."/>
            <person name="Keller A."/>
            <person name="Neulinger S.C."/>
        </authorList>
    </citation>
    <scope>NUCLEOTIDE SEQUENCE [LARGE SCALE GENOMIC DNA]</scope>
    <source>
        <strain evidence="1 2">DSM 21303</strain>
    </source>
</reference>
<protein>
    <recommendedName>
        <fullName evidence="3">Lipoprotein</fullName>
    </recommendedName>
</protein>
<name>A0A9X0WJ27_9GAMM</name>
<dbReference type="Proteomes" id="UP001138802">
    <property type="component" value="Unassembled WGS sequence"/>
</dbReference>
<proteinExistence type="predicted"/>
<dbReference type="RefSeq" id="WP_200388318.1">
    <property type="nucleotide sequence ID" value="NZ_NRSD01000013.1"/>
</dbReference>
<dbReference type="PROSITE" id="PS51257">
    <property type="entry name" value="PROKAR_LIPOPROTEIN"/>
    <property type="match status" value="1"/>
</dbReference>
<evidence type="ECO:0000313" key="1">
    <source>
        <dbReference type="EMBL" id="MBK1645503.1"/>
    </source>
</evidence>
<accession>A0A9X0WJ27</accession>
<dbReference type="EMBL" id="NRSD01000013">
    <property type="protein sequence ID" value="MBK1645503.1"/>
    <property type="molecule type" value="Genomic_DNA"/>
</dbReference>
<evidence type="ECO:0000313" key="2">
    <source>
        <dbReference type="Proteomes" id="UP001138802"/>
    </source>
</evidence>
<sequence length="120" mass="12362">MNVERSKEHTSQRPGPGRFALLAVATVLLGACASSGEHVSGAMQITVRPGDTGTCDTSPCEVFLVMPPGTGSYAVTGNEVKIGDFPAGQTVSLGQLFGSNAIKVVGANVPPAYVYIPRDL</sequence>
<dbReference type="AlphaFoldDB" id="A0A9X0WJ27"/>
<comment type="caution">
    <text evidence="1">The sequence shown here is derived from an EMBL/GenBank/DDBJ whole genome shotgun (WGS) entry which is preliminary data.</text>
</comment>
<keyword evidence="2" id="KW-1185">Reference proteome</keyword>
<organism evidence="1 2">
    <name type="scientific">Thiocapsa imhoffii</name>
    <dbReference type="NCBI Taxonomy" id="382777"/>
    <lineage>
        <taxon>Bacteria</taxon>
        <taxon>Pseudomonadati</taxon>
        <taxon>Pseudomonadota</taxon>
        <taxon>Gammaproteobacteria</taxon>
        <taxon>Chromatiales</taxon>
        <taxon>Chromatiaceae</taxon>
        <taxon>Thiocapsa</taxon>
    </lineage>
</organism>